<sequence>TSAFAGAIAFSPWIWVILSNTGQISRVISEGESELSIDFLINRWFRNINRVFFNADLTSFNFVLTCFAFYSLYFLVRHAPKSVWLLFVAVIGVNALSIMLPDAILGGRRSSGVRYLFPSYIHIQILVAYVFTTQIDRLKAWKQQIWTFCAIAILVAGAVACIVESQQEITWSKSNDKAEYYIPVGDAIALAENPLIVSDAPPVQILTLSYRLGQQVHLLLSQQPNPPQIPEGFSTVFLFNPSPAWKDALKNTPNWQLQTVVEKRNDPEHELKLYRLNRG</sequence>
<organism evidence="2 3">
    <name type="scientific">Zarconia navalis LEGE 11467</name>
    <dbReference type="NCBI Taxonomy" id="1828826"/>
    <lineage>
        <taxon>Bacteria</taxon>
        <taxon>Bacillati</taxon>
        <taxon>Cyanobacteriota</taxon>
        <taxon>Cyanophyceae</taxon>
        <taxon>Oscillatoriophycideae</taxon>
        <taxon>Oscillatoriales</taxon>
        <taxon>Oscillatoriales incertae sedis</taxon>
        <taxon>Zarconia</taxon>
        <taxon>Zarconia navalis</taxon>
    </lineage>
</organism>
<gene>
    <name evidence="2" type="ORF">IQ235_08895</name>
</gene>
<evidence type="ECO:0000313" key="2">
    <source>
        <dbReference type="EMBL" id="MBE9040894.1"/>
    </source>
</evidence>
<reference evidence="2" key="1">
    <citation type="submission" date="2020-10" db="EMBL/GenBank/DDBJ databases">
        <authorList>
            <person name="Castelo-Branco R."/>
            <person name="Eusebio N."/>
            <person name="Adriana R."/>
            <person name="Vieira A."/>
            <person name="Brugerolle De Fraissinette N."/>
            <person name="Rezende De Castro R."/>
            <person name="Schneider M.P."/>
            <person name="Vasconcelos V."/>
            <person name="Leao P.N."/>
        </authorList>
    </citation>
    <scope>NUCLEOTIDE SEQUENCE</scope>
    <source>
        <strain evidence="2">LEGE 11467</strain>
    </source>
</reference>
<name>A0A928VV41_9CYAN</name>
<keyword evidence="1" id="KW-0812">Transmembrane</keyword>
<evidence type="ECO:0000313" key="3">
    <source>
        <dbReference type="Proteomes" id="UP000621799"/>
    </source>
</evidence>
<comment type="caution">
    <text evidence="2">The sequence shown here is derived from an EMBL/GenBank/DDBJ whole genome shotgun (WGS) entry which is preliminary data.</text>
</comment>
<feature type="transmembrane region" description="Helical" evidence="1">
    <location>
        <begin position="144"/>
        <end position="163"/>
    </location>
</feature>
<keyword evidence="3" id="KW-1185">Reference proteome</keyword>
<evidence type="ECO:0008006" key="4">
    <source>
        <dbReference type="Google" id="ProtNLM"/>
    </source>
</evidence>
<proteinExistence type="predicted"/>
<feature type="transmembrane region" description="Helical" evidence="1">
    <location>
        <begin position="82"/>
        <end position="100"/>
    </location>
</feature>
<feature type="transmembrane region" description="Helical" evidence="1">
    <location>
        <begin position="112"/>
        <end position="132"/>
    </location>
</feature>
<keyword evidence="1" id="KW-1133">Transmembrane helix</keyword>
<accession>A0A928VV41</accession>
<keyword evidence="1" id="KW-0472">Membrane</keyword>
<dbReference type="AlphaFoldDB" id="A0A928VV41"/>
<dbReference type="Proteomes" id="UP000621799">
    <property type="component" value="Unassembled WGS sequence"/>
</dbReference>
<evidence type="ECO:0000256" key="1">
    <source>
        <dbReference type="SAM" id="Phobius"/>
    </source>
</evidence>
<dbReference type="EMBL" id="JADEXN010000130">
    <property type="protein sequence ID" value="MBE9040894.1"/>
    <property type="molecule type" value="Genomic_DNA"/>
</dbReference>
<feature type="transmembrane region" description="Helical" evidence="1">
    <location>
        <begin position="51"/>
        <end position="76"/>
    </location>
</feature>
<feature type="non-terminal residue" evidence="2">
    <location>
        <position position="1"/>
    </location>
</feature>
<protein>
    <recommendedName>
        <fullName evidence="4">Glycosyltransferase RgtA/B/C/D-like domain-containing protein</fullName>
    </recommendedName>
</protein>